<comment type="caution">
    <text evidence="1">The sequence shown here is derived from an EMBL/GenBank/DDBJ whole genome shotgun (WGS) entry which is preliminary data.</text>
</comment>
<dbReference type="Proteomes" id="UP001056120">
    <property type="component" value="Linkage Group LG03"/>
</dbReference>
<gene>
    <name evidence="1" type="ORF">L1987_07761</name>
</gene>
<accession>A0ACB9JKM1</accession>
<dbReference type="EMBL" id="CM042020">
    <property type="protein sequence ID" value="KAI3820218.1"/>
    <property type="molecule type" value="Genomic_DNA"/>
</dbReference>
<protein>
    <submittedName>
        <fullName evidence="1">Uncharacterized protein</fullName>
    </submittedName>
</protein>
<name>A0ACB9JKM1_9ASTR</name>
<reference evidence="2" key="1">
    <citation type="journal article" date="2022" name="Mol. Ecol. Resour.">
        <title>The genomes of chicory, endive, great burdock and yacon provide insights into Asteraceae palaeo-polyploidization history and plant inulin production.</title>
        <authorList>
            <person name="Fan W."/>
            <person name="Wang S."/>
            <person name="Wang H."/>
            <person name="Wang A."/>
            <person name="Jiang F."/>
            <person name="Liu H."/>
            <person name="Zhao H."/>
            <person name="Xu D."/>
            <person name="Zhang Y."/>
        </authorList>
    </citation>
    <scope>NUCLEOTIDE SEQUENCE [LARGE SCALE GENOMIC DNA]</scope>
    <source>
        <strain evidence="2">cv. Yunnan</strain>
    </source>
</reference>
<evidence type="ECO:0000313" key="1">
    <source>
        <dbReference type="EMBL" id="KAI3820218.1"/>
    </source>
</evidence>
<evidence type="ECO:0000313" key="2">
    <source>
        <dbReference type="Proteomes" id="UP001056120"/>
    </source>
</evidence>
<keyword evidence="2" id="KW-1185">Reference proteome</keyword>
<organism evidence="1 2">
    <name type="scientific">Smallanthus sonchifolius</name>
    <dbReference type="NCBI Taxonomy" id="185202"/>
    <lineage>
        <taxon>Eukaryota</taxon>
        <taxon>Viridiplantae</taxon>
        <taxon>Streptophyta</taxon>
        <taxon>Embryophyta</taxon>
        <taxon>Tracheophyta</taxon>
        <taxon>Spermatophyta</taxon>
        <taxon>Magnoliopsida</taxon>
        <taxon>eudicotyledons</taxon>
        <taxon>Gunneridae</taxon>
        <taxon>Pentapetalae</taxon>
        <taxon>asterids</taxon>
        <taxon>campanulids</taxon>
        <taxon>Asterales</taxon>
        <taxon>Asteraceae</taxon>
        <taxon>Asteroideae</taxon>
        <taxon>Heliantheae alliance</taxon>
        <taxon>Millerieae</taxon>
        <taxon>Smallanthus</taxon>
    </lineage>
</organism>
<sequence>MSPETHFFILILIGFISGVTSDEYSLLLNLKTALAAESNTKLFDSWRSDIPVCNFTGITCDDTRSVVKEIELSTQNLSGSIPFDSICQLQSLEKLSLGFNYLHGSVTDDLNNCSRLTYLDLGNNLFSGVMPEISSMNGLLHLYLNNSGLSGIFPWGSLESMRGLVVLSVGDNPFDETPFPKQVVKLTNLTWLYMGNCSIGGQIPVGIGELKELINLEISSNHITGEIPSEISKLVKLWQLELYANNLTGKLPLGLGNLTNLHFFDASTNHLQGDLSQLKFLTQLKSLQLFENELTGEIPPEIGDFKQLVNLSLYRNQLTGTLPQQLGSWSDFNFIDVSENFLTGKIPPNMCRNNKMTELLILQNNFTGPIPASYADCKTLSRFRVSNNMLSGVVPSGIWGLPIAEIIDIADNNLEGSITSEIENAKTLGQIYAAHNRLSGELPLEISKAASLNTIDLSHNQFSGKVPATIGELKRMDSLHLDNNKFMGQIPNSLGTCESLSDINMAYNAFSGRIPAALGWLPTLNSLNLSSNQLSGEIPGTLSSLRLSLLDLSHNKLGGAVPESLFIEAYNGSFAGNSLLCSQKVKYFPRCSSGESGVIRTVITCLSIGSAVGLFFLAYLRYMKKTSGKEEESWNVKSFHVLSFMEDEIIESMKEENLIGKGGSGQVYRVSLKNGMELAVKHMRNTESGWRRKRNNILVGKEFEAEVETLSSIRHVNVVKLYCSITNQDQESQLLVYEYLANGSLWERLHDPSKKKLGGLDWITRYEIALGAAKGLEYLHHGCERSVIHRDVKSSNILLDEHLKPRIADFGLAKIGHTDTASSCTHVVAGTHGYIAPEYGYTYKVNEKSDVYSFGVVLMELVTGKKPIEVEYGGNKDIVYWVCSKLKNKESVLSLIDSSIAEAYKEETIKVLKIAIMCTSRLPTLRPSMREVVKKLEKAEPCKLLGIINLSKEKQINVLV</sequence>
<reference evidence="1 2" key="2">
    <citation type="journal article" date="2022" name="Mol. Ecol. Resour.">
        <title>The genomes of chicory, endive, great burdock and yacon provide insights into Asteraceae paleo-polyploidization history and plant inulin production.</title>
        <authorList>
            <person name="Fan W."/>
            <person name="Wang S."/>
            <person name="Wang H."/>
            <person name="Wang A."/>
            <person name="Jiang F."/>
            <person name="Liu H."/>
            <person name="Zhao H."/>
            <person name="Xu D."/>
            <person name="Zhang Y."/>
        </authorList>
    </citation>
    <scope>NUCLEOTIDE SEQUENCE [LARGE SCALE GENOMIC DNA]</scope>
    <source>
        <strain evidence="2">cv. Yunnan</strain>
        <tissue evidence="1">Leaves</tissue>
    </source>
</reference>
<proteinExistence type="predicted"/>